<dbReference type="SUPFAM" id="SSF56524">
    <property type="entry name" value="Oxidoreductase molybdopterin-binding domain"/>
    <property type="match status" value="1"/>
</dbReference>
<evidence type="ECO:0000256" key="1">
    <source>
        <dbReference type="SAM" id="SignalP"/>
    </source>
</evidence>
<dbReference type="AlphaFoldDB" id="A0A1C3JZQ0"/>
<dbReference type="InterPro" id="IPR000572">
    <property type="entry name" value="OxRdtase_Mopterin-bd_dom"/>
</dbReference>
<feature type="signal peptide" evidence="1">
    <location>
        <begin position="1"/>
        <end position="24"/>
    </location>
</feature>
<dbReference type="KEGG" id="odi:ODI_R2624"/>
<name>A0A1C3JZQ0_9BURK</name>
<dbReference type="OrthoDB" id="9798763at2"/>
<proteinExistence type="predicted"/>
<dbReference type="EMBL" id="FLRC01000011">
    <property type="protein sequence ID" value="SBT24627.1"/>
    <property type="molecule type" value="Genomic_DNA"/>
</dbReference>
<dbReference type="RefSeq" id="WP_157929758.1">
    <property type="nucleotide sequence ID" value="NZ_LT907988.1"/>
</dbReference>
<feature type="chain" id="PRO_5015062498" description="Oxidoreductase molybdopterin-binding domain-containing protein" evidence="1">
    <location>
        <begin position="25"/>
        <end position="182"/>
    </location>
</feature>
<evidence type="ECO:0000313" key="4">
    <source>
        <dbReference type="EMBL" id="SOE50290.1"/>
    </source>
</evidence>
<evidence type="ECO:0000259" key="2">
    <source>
        <dbReference type="Pfam" id="PF00174"/>
    </source>
</evidence>
<keyword evidence="5" id="KW-1185">Reference proteome</keyword>
<reference evidence="3 5" key="1">
    <citation type="submission" date="2016-06" db="EMBL/GenBank/DDBJ databases">
        <authorList>
            <person name="Kjaerup R.B."/>
            <person name="Dalgaard T.S."/>
            <person name="Juul-Madsen H.R."/>
        </authorList>
    </citation>
    <scope>NUCLEOTIDE SEQUENCE [LARGE SCALE GENOMIC DNA]</scope>
    <source>
        <strain evidence="3">Orrdi1</strain>
    </source>
</reference>
<dbReference type="Pfam" id="PF00174">
    <property type="entry name" value="Oxidored_molyb"/>
    <property type="match status" value="1"/>
</dbReference>
<evidence type="ECO:0000313" key="5">
    <source>
        <dbReference type="Proteomes" id="UP000078558"/>
    </source>
</evidence>
<dbReference type="InterPro" id="IPR036374">
    <property type="entry name" value="OxRdtase_Mopterin-bd_sf"/>
</dbReference>
<protein>
    <recommendedName>
        <fullName evidence="2">Oxidoreductase molybdopterin-binding domain-containing protein</fullName>
    </recommendedName>
</protein>
<dbReference type="EMBL" id="LT907988">
    <property type="protein sequence ID" value="SOE50290.1"/>
    <property type="molecule type" value="Genomic_DNA"/>
</dbReference>
<feature type="domain" description="Oxidoreductase molybdopterin-binding" evidence="2">
    <location>
        <begin position="59"/>
        <end position="155"/>
    </location>
</feature>
<reference evidence="4 5" key="2">
    <citation type="submission" date="2017-08" db="EMBL/GenBank/DDBJ databases">
        <authorList>
            <person name="de Groot N.N."/>
        </authorList>
    </citation>
    <scope>NUCLEOTIDE SEQUENCE [LARGE SCALE GENOMIC DNA]</scope>
    <source>
        <strain evidence="4">Orrdi1</strain>
    </source>
</reference>
<keyword evidence="1" id="KW-0732">Signal</keyword>
<gene>
    <name evidence="3" type="ORF">ODI_02697</name>
    <name evidence="4" type="ORF">ODI_R2624</name>
</gene>
<dbReference type="Gene3D" id="3.90.420.10">
    <property type="entry name" value="Oxidoreductase, molybdopterin-binding domain"/>
    <property type="match status" value="1"/>
</dbReference>
<dbReference type="STRING" id="1851544.ODI_02697"/>
<evidence type="ECO:0000313" key="3">
    <source>
        <dbReference type="EMBL" id="SBT24627.1"/>
    </source>
</evidence>
<dbReference type="Proteomes" id="UP000078558">
    <property type="component" value="Chromosome I"/>
</dbReference>
<sequence length="182" mass="19646">MTSRRTVLVAGASLLLPLAPAARAACRTAALSATRDAASCIVLDIHGPKRRPDDVPLASLTLAQLQALPQTTIQTSLPHALHAVRRAAWEGPSLSDVLAEQGLQAARSVYVESLSGYGADLPSEDLRTYSPILAWRRNGQALAVRNNGPLIVIYPFDSHPALRGDIRYLQRIVWQVQALTVQ</sequence>
<accession>A0A1C3JZQ0</accession>
<organism evidence="3 5">
    <name type="scientific">Orrella dioscoreae</name>
    <dbReference type="NCBI Taxonomy" id="1851544"/>
    <lineage>
        <taxon>Bacteria</taxon>
        <taxon>Pseudomonadati</taxon>
        <taxon>Pseudomonadota</taxon>
        <taxon>Betaproteobacteria</taxon>
        <taxon>Burkholderiales</taxon>
        <taxon>Alcaligenaceae</taxon>
        <taxon>Orrella</taxon>
    </lineage>
</organism>